<name>A0A941FA13_9BACT</name>
<feature type="transmembrane region" description="Helical" evidence="7">
    <location>
        <begin position="21"/>
        <end position="40"/>
    </location>
</feature>
<dbReference type="GO" id="GO:0022857">
    <property type="term" value="F:transmembrane transporter activity"/>
    <property type="evidence" value="ECO:0007669"/>
    <property type="project" value="TreeGrafter"/>
</dbReference>
<keyword evidence="5 7" id="KW-0472">Membrane</keyword>
<dbReference type="Pfam" id="PF02687">
    <property type="entry name" value="FtsX"/>
    <property type="match status" value="1"/>
</dbReference>
<comment type="caution">
    <text evidence="10">The sequence shown here is derived from an EMBL/GenBank/DDBJ whole genome shotgun (WGS) entry which is preliminary data.</text>
</comment>
<keyword evidence="3 7" id="KW-0812">Transmembrane</keyword>
<comment type="subcellular location">
    <subcellularLocation>
        <location evidence="1">Cell membrane</location>
        <topology evidence="1">Multi-pass membrane protein</topology>
    </subcellularLocation>
</comment>
<dbReference type="GO" id="GO:0005886">
    <property type="term" value="C:plasma membrane"/>
    <property type="evidence" value="ECO:0007669"/>
    <property type="project" value="UniProtKB-SubCell"/>
</dbReference>
<evidence type="ECO:0000256" key="4">
    <source>
        <dbReference type="ARBA" id="ARBA00022989"/>
    </source>
</evidence>
<dbReference type="Pfam" id="PF12704">
    <property type="entry name" value="MacB_PCD"/>
    <property type="match status" value="1"/>
</dbReference>
<proteinExistence type="inferred from homology"/>
<keyword evidence="2" id="KW-1003">Cell membrane</keyword>
<feature type="transmembrane region" description="Helical" evidence="7">
    <location>
        <begin position="387"/>
        <end position="409"/>
    </location>
</feature>
<feature type="domain" description="ABC3 transporter permease C-terminal" evidence="8">
    <location>
        <begin position="292"/>
        <end position="419"/>
    </location>
</feature>
<accession>A0A941FA13</accession>
<evidence type="ECO:0000256" key="6">
    <source>
        <dbReference type="ARBA" id="ARBA00038076"/>
    </source>
</evidence>
<evidence type="ECO:0000256" key="3">
    <source>
        <dbReference type="ARBA" id="ARBA00022692"/>
    </source>
</evidence>
<dbReference type="Proteomes" id="UP000679220">
    <property type="component" value="Unassembled WGS sequence"/>
</dbReference>
<gene>
    <name evidence="10" type="ORF">KDU71_19970</name>
</gene>
<dbReference type="InterPro" id="IPR050250">
    <property type="entry name" value="Macrolide_Exporter_MacB"/>
</dbReference>
<evidence type="ECO:0000256" key="2">
    <source>
        <dbReference type="ARBA" id="ARBA00022475"/>
    </source>
</evidence>
<evidence type="ECO:0000256" key="1">
    <source>
        <dbReference type="ARBA" id="ARBA00004651"/>
    </source>
</evidence>
<evidence type="ECO:0000259" key="9">
    <source>
        <dbReference type="Pfam" id="PF12704"/>
    </source>
</evidence>
<feature type="domain" description="MacB-like periplasmic core" evidence="9">
    <location>
        <begin position="21"/>
        <end position="250"/>
    </location>
</feature>
<dbReference type="PANTHER" id="PTHR30572">
    <property type="entry name" value="MEMBRANE COMPONENT OF TRANSPORTER-RELATED"/>
    <property type="match status" value="1"/>
</dbReference>
<dbReference type="RefSeq" id="WP_212192884.1">
    <property type="nucleotide sequence ID" value="NZ_JAGTAR010000042.1"/>
</dbReference>
<evidence type="ECO:0000313" key="11">
    <source>
        <dbReference type="Proteomes" id="UP000679220"/>
    </source>
</evidence>
<dbReference type="PANTHER" id="PTHR30572:SF4">
    <property type="entry name" value="ABC TRANSPORTER PERMEASE YTRF"/>
    <property type="match status" value="1"/>
</dbReference>
<reference evidence="10" key="2">
    <citation type="submission" date="2021-04" db="EMBL/GenBank/DDBJ databases">
        <authorList>
            <person name="Zhang T."/>
            <person name="Zhang Y."/>
            <person name="Lu D."/>
            <person name="Zuo D."/>
            <person name="Du Z."/>
        </authorList>
    </citation>
    <scope>NUCLEOTIDE SEQUENCE</scope>
    <source>
        <strain evidence="10">JR1</strain>
    </source>
</reference>
<dbReference type="EMBL" id="JAGTAR010000042">
    <property type="protein sequence ID" value="MBR8537859.1"/>
    <property type="molecule type" value="Genomic_DNA"/>
</dbReference>
<keyword evidence="11" id="KW-1185">Reference proteome</keyword>
<comment type="similarity">
    <text evidence="6">Belongs to the ABC-4 integral membrane protein family.</text>
</comment>
<evidence type="ECO:0000256" key="5">
    <source>
        <dbReference type="ARBA" id="ARBA00023136"/>
    </source>
</evidence>
<evidence type="ECO:0000313" key="10">
    <source>
        <dbReference type="EMBL" id="MBR8537859.1"/>
    </source>
</evidence>
<evidence type="ECO:0000256" key="7">
    <source>
        <dbReference type="SAM" id="Phobius"/>
    </source>
</evidence>
<feature type="transmembrane region" description="Helical" evidence="7">
    <location>
        <begin position="288"/>
        <end position="313"/>
    </location>
</feature>
<feature type="transmembrane region" description="Helical" evidence="7">
    <location>
        <begin position="342"/>
        <end position="363"/>
    </location>
</feature>
<dbReference type="AlphaFoldDB" id="A0A941FA13"/>
<dbReference type="InterPro" id="IPR003838">
    <property type="entry name" value="ABC3_permease_C"/>
</dbReference>
<keyword evidence="4 7" id="KW-1133">Transmembrane helix</keyword>
<sequence length="426" mass="47452">MFDKDRWQEIFNAIKKNKLRSVLTAFGVFWAIFMLIVMTGSGNGLKNGVYEGVKDFATNSGFMWAENTTIAYEGFKRGRHWQINNDDIEAIRDQVPEVEVISPRLNGWNLRSGENIVRGKRSGAFNVMGDYPSYREIDPCSMPYGRYINDEDIKLKRKVCIIGEKVYEVMFDEGEDPVGEYLRVNGVYFMVVGVFKSNNPKINIGSNKKETVYLPFTAMQQTFNYGDQVHYFGLIAKKGVKVQTVIDKISPILQSNHKLSPDDKEAIGKFDLENQIKTMNFIFLGIDILIWVVGIGTLIAGAVGISNIMLVIVKERTKEIGIQRAIGARPAMIVGQLLTESVFLTTIAGFIGLAFGTVVLYLVDMAVDASRAAGNVEDETFFLNPEVGLPLAIAALMMLILVGLIAGLIPAMKAIKIKPIEALRHE</sequence>
<protein>
    <submittedName>
        <fullName evidence="10">ABC transporter permease</fullName>
    </submittedName>
</protein>
<reference evidence="10" key="1">
    <citation type="journal article" date="2018" name="Int. J. Syst. Evol. Microbiol.">
        <title>Carboxylicivirga sediminis sp. nov., isolated from coastal sediment.</title>
        <authorList>
            <person name="Wang F.Q."/>
            <person name="Ren L.H."/>
            <person name="Zou R.J."/>
            <person name="Sun Y.Z."/>
            <person name="Liu X.J."/>
            <person name="Jiang F."/>
            <person name="Liu L.J."/>
        </authorList>
    </citation>
    <scope>NUCLEOTIDE SEQUENCE</scope>
    <source>
        <strain evidence="10">JR1</strain>
    </source>
</reference>
<organism evidence="10 11">
    <name type="scientific">Carboxylicivirga sediminis</name>
    <dbReference type="NCBI Taxonomy" id="2006564"/>
    <lineage>
        <taxon>Bacteria</taxon>
        <taxon>Pseudomonadati</taxon>
        <taxon>Bacteroidota</taxon>
        <taxon>Bacteroidia</taxon>
        <taxon>Marinilabiliales</taxon>
        <taxon>Marinilabiliaceae</taxon>
        <taxon>Carboxylicivirga</taxon>
    </lineage>
</organism>
<dbReference type="InterPro" id="IPR025857">
    <property type="entry name" value="MacB_PCD"/>
</dbReference>
<evidence type="ECO:0000259" key="8">
    <source>
        <dbReference type="Pfam" id="PF02687"/>
    </source>
</evidence>